<dbReference type="RefSeq" id="WP_163062745.1">
    <property type="nucleotide sequence ID" value="NZ_JAAGLI010001029.1"/>
</dbReference>
<dbReference type="EMBL" id="JAAGLI010001029">
    <property type="protein sequence ID" value="NEA28307.1"/>
    <property type="molecule type" value="Genomic_DNA"/>
</dbReference>
<accession>A0A6L9QS17</accession>
<dbReference type="AlphaFoldDB" id="A0A6L9QS17"/>
<gene>
    <name evidence="2" type="ORF">G3I70_38295</name>
</gene>
<feature type="region of interest" description="Disordered" evidence="1">
    <location>
        <begin position="112"/>
        <end position="135"/>
    </location>
</feature>
<protein>
    <submittedName>
        <fullName evidence="2">Uncharacterized protein</fullName>
    </submittedName>
</protein>
<proteinExistence type="predicted"/>
<organism evidence="2 3">
    <name type="scientific">Actinomadura bangladeshensis</name>
    <dbReference type="NCBI Taxonomy" id="453573"/>
    <lineage>
        <taxon>Bacteria</taxon>
        <taxon>Bacillati</taxon>
        <taxon>Actinomycetota</taxon>
        <taxon>Actinomycetes</taxon>
        <taxon>Streptosporangiales</taxon>
        <taxon>Thermomonosporaceae</taxon>
        <taxon>Actinomadura</taxon>
    </lineage>
</organism>
<evidence type="ECO:0000313" key="3">
    <source>
        <dbReference type="Proteomes" id="UP000475532"/>
    </source>
</evidence>
<dbReference type="Proteomes" id="UP000475532">
    <property type="component" value="Unassembled WGS sequence"/>
</dbReference>
<evidence type="ECO:0000313" key="2">
    <source>
        <dbReference type="EMBL" id="NEA28307.1"/>
    </source>
</evidence>
<comment type="caution">
    <text evidence="2">The sequence shown here is derived from an EMBL/GenBank/DDBJ whole genome shotgun (WGS) entry which is preliminary data.</text>
</comment>
<feature type="region of interest" description="Disordered" evidence="1">
    <location>
        <begin position="1"/>
        <end position="45"/>
    </location>
</feature>
<evidence type="ECO:0000256" key="1">
    <source>
        <dbReference type="SAM" id="MobiDB-lite"/>
    </source>
</evidence>
<feature type="compositionally biased region" description="Acidic residues" evidence="1">
    <location>
        <begin position="13"/>
        <end position="23"/>
    </location>
</feature>
<name>A0A6L9QS17_9ACTN</name>
<reference evidence="2 3" key="1">
    <citation type="submission" date="2020-01" db="EMBL/GenBank/DDBJ databases">
        <title>Insect and environment-associated Actinomycetes.</title>
        <authorList>
            <person name="Currrie C."/>
            <person name="Chevrette M."/>
            <person name="Carlson C."/>
            <person name="Stubbendieck R."/>
            <person name="Wendt-Pienkowski E."/>
        </authorList>
    </citation>
    <scope>NUCLEOTIDE SEQUENCE [LARGE SCALE GENOMIC DNA]</scope>
    <source>
        <strain evidence="2 3">SID10258</strain>
    </source>
</reference>
<sequence>MVGFAAQERVDAEADTAEVDSESADSVGAPAGAEGEGVGERGDFWKARPDVSYGTATVAADYGRPLPPVVQGVRLAPGVTLVLDGPALNGDDVAAIDAAARPLLDELYRRGLLTPTESPAESPARPPADHFRRSP</sequence>